<dbReference type="Pfam" id="PF00153">
    <property type="entry name" value="Mito_carr"/>
    <property type="match status" value="1"/>
</dbReference>
<gene>
    <name evidence="7" type="primary">MCF3</name>
</gene>
<sequence length="333" mass="35916">MLSRFAVGLGPLRSGGALVLPIFPSLPRLFSSVPEAGEKEDIASPPPQKISVLDILKKSGKRALGGGIPGAIAMVTQVFSLMWLRTTMNYTHKHGVSMRQAFENLYADGGIARFYSGAGPALLQGPLSRFGDTAANTGMLEMFKATRLNTKIPVFAQTACASLAAGTWRMFLTPVDTLKTMMQVHGSTKGMQMLKAKLHKSGVGCLYYGATASATATAVGHFPWFFVFNTLNAKLPKAKTVPGNLLRNAFMGFCGSLTSDLISNSIRVLKTVRQTHDVPITYVAAAQMVIAESGIQGLMFRGLSSKILANGIQSVMFTVMWRMMEAKFKKFFG</sequence>
<reference evidence="7" key="1">
    <citation type="journal article" date="2016" name="Mol. Biol. Evol.">
        <title>Novel hydrogenosomes in the microaerophilic jakobid Stygiella incarcerata.</title>
        <authorList>
            <person name="Leger M.M."/>
            <person name="Eme L."/>
            <person name="Hug L.A."/>
            <person name="Roger A.J."/>
        </authorList>
    </citation>
    <scope>NUCLEOTIDE SEQUENCE</scope>
</reference>
<dbReference type="PANTHER" id="PTHR47567">
    <property type="entry name" value="MITOCHONDRIAL SUBSTRATE/SOLUTE CARRIER"/>
    <property type="match status" value="1"/>
</dbReference>
<evidence type="ECO:0000256" key="5">
    <source>
        <dbReference type="RuleBase" id="RU000488"/>
    </source>
</evidence>
<comment type="similarity">
    <text evidence="5">Belongs to the mitochondrial carrier (TC 2.A.29) family.</text>
</comment>
<dbReference type="PANTHER" id="PTHR47567:SF1">
    <property type="entry name" value="NAD-DEPENDENT EPIMERASE_DEHYDRATASE DOMAIN-CONTAINING PROTEIN"/>
    <property type="match status" value="1"/>
</dbReference>
<feature type="transmembrane region" description="Helical" evidence="6">
    <location>
        <begin position="205"/>
        <end position="226"/>
    </location>
</feature>
<comment type="subcellular location">
    <subcellularLocation>
        <location evidence="1">Membrane</location>
        <topology evidence="1">Multi-pass membrane protein</topology>
    </subcellularLocation>
</comment>
<accession>A0A192ZID8</accession>
<keyword evidence="3 4" id="KW-0472">Membrane</keyword>
<name>A0A192ZID8_9EUKA</name>
<evidence type="ECO:0000256" key="2">
    <source>
        <dbReference type="ARBA" id="ARBA00022692"/>
    </source>
</evidence>
<feature type="repeat" description="Solcar" evidence="4">
    <location>
        <begin position="153"/>
        <end position="234"/>
    </location>
</feature>
<evidence type="ECO:0000313" key="7">
    <source>
        <dbReference type="EMBL" id="ANM86854.1"/>
    </source>
</evidence>
<keyword evidence="2 4" id="KW-0812">Transmembrane</keyword>
<feature type="transmembrane region" description="Helical" evidence="6">
    <location>
        <begin position="63"/>
        <end position="84"/>
    </location>
</feature>
<evidence type="ECO:0000256" key="6">
    <source>
        <dbReference type="SAM" id="Phobius"/>
    </source>
</evidence>
<evidence type="ECO:0000256" key="4">
    <source>
        <dbReference type="PROSITE-ProRule" id="PRU00282"/>
    </source>
</evidence>
<evidence type="ECO:0000256" key="3">
    <source>
        <dbReference type="ARBA" id="ARBA00023136"/>
    </source>
</evidence>
<evidence type="ECO:0000256" key="1">
    <source>
        <dbReference type="ARBA" id="ARBA00004141"/>
    </source>
</evidence>
<dbReference type="SUPFAM" id="SSF103506">
    <property type="entry name" value="Mitochondrial carrier"/>
    <property type="match status" value="1"/>
</dbReference>
<dbReference type="EMBL" id="KT984634">
    <property type="protein sequence ID" value="ANM86854.1"/>
    <property type="molecule type" value="mRNA"/>
</dbReference>
<dbReference type="AlphaFoldDB" id="A0A192ZID8"/>
<keyword evidence="5" id="KW-0813">Transport</keyword>
<dbReference type="Gene3D" id="1.50.40.10">
    <property type="entry name" value="Mitochondrial carrier domain"/>
    <property type="match status" value="1"/>
</dbReference>
<keyword evidence="6" id="KW-1133">Transmembrane helix</keyword>
<dbReference type="InterPro" id="IPR023395">
    <property type="entry name" value="MCP_dom_sf"/>
</dbReference>
<protein>
    <submittedName>
        <fullName evidence="7">Mitochondrial carrier family protein 3</fullName>
    </submittedName>
</protein>
<dbReference type="PROSITE" id="PS50920">
    <property type="entry name" value="SOLCAR"/>
    <property type="match status" value="1"/>
</dbReference>
<proteinExistence type="evidence at transcript level"/>
<dbReference type="InterPro" id="IPR018108">
    <property type="entry name" value="MCP_transmembrane"/>
</dbReference>
<dbReference type="GO" id="GO:0016020">
    <property type="term" value="C:membrane"/>
    <property type="evidence" value="ECO:0007669"/>
    <property type="project" value="UniProtKB-SubCell"/>
</dbReference>
<organism evidence="7">
    <name type="scientific">Stygiella incarcerata</name>
    <dbReference type="NCBI Taxonomy" id="1712417"/>
    <lineage>
        <taxon>Eukaryota</taxon>
        <taxon>Discoba</taxon>
        <taxon>Jakobida</taxon>
        <taxon>Andalucina</taxon>
        <taxon>Stygiellidae</taxon>
        <taxon>Stygiella</taxon>
    </lineage>
</organism>